<dbReference type="Proteomes" id="UP001179181">
    <property type="component" value="Unassembled WGS sequence"/>
</dbReference>
<protein>
    <recommendedName>
        <fullName evidence="4">Lipoprotein</fullName>
    </recommendedName>
</protein>
<evidence type="ECO:0000256" key="1">
    <source>
        <dbReference type="SAM" id="SignalP"/>
    </source>
</evidence>
<sequence>MKKCILSFFVFFLIFITLSCNEDGLNYENYPRQEGNEFFKNEIRLLYDTENVSIPLASFGINSFSKVKTTSKNEEFKINAMPTKVNTVLFDLMDTDVKILKTGQREYIINMKNGFVKGVSLYVNESNKMIRYTHLSKTVDITDQSYKILSTEDKTYFILLYSLLAEAIIGGGERVVPSIVNNRVQKLYYGYTTGFGVTQEEAIHRESTIRNSPESVHDIQQNFCWYLGTTTSCVWGGFGCVTTSTFYCGSNDA</sequence>
<dbReference type="EMBL" id="JAASQJ010000005">
    <property type="protein sequence ID" value="NIJ55623.1"/>
    <property type="molecule type" value="Genomic_DNA"/>
</dbReference>
<keyword evidence="1" id="KW-0732">Signal</keyword>
<dbReference type="PROSITE" id="PS51257">
    <property type="entry name" value="PROKAR_LIPOPROTEIN"/>
    <property type="match status" value="1"/>
</dbReference>
<name>A0ABX0URK6_9BACT</name>
<gene>
    <name evidence="2" type="ORF">FHS68_004812</name>
</gene>
<reference evidence="2 3" key="1">
    <citation type="submission" date="2020-03" db="EMBL/GenBank/DDBJ databases">
        <title>Genomic Encyclopedia of Type Strains, Phase IV (KMG-IV): sequencing the most valuable type-strain genomes for metagenomic binning, comparative biology and taxonomic classification.</title>
        <authorList>
            <person name="Goeker M."/>
        </authorList>
    </citation>
    <scope>NUCLEOTIDE SEQUENCE [LARGE SCALE GENOMIC DNA]</scope>
    <source>
        <strain evidence="2 3">DSM 102865</strain>
    </source>
</reference>
<dbReference type="RefSeq" id="WP_167275706.1">
    <property type="nucleotide sequence ID" value="NZ_JAASQJ010000005.1"/>
</dbReference>
<accession>A0ABX0URK6</accession>
<evidence type="ECO:0008006" key="4">
    <source>
        <dbReference type="Google" id="ProtNLM"/>
    </source>
</evidence>
<feature type="signal peptide" evidence="1">
    <location>
        <begin position="1"/>
        <end position="22"/>
    </location>
</feature>
<evidence type="ECO:0000313" key="2">
    <source>
        <dbReference type="EMBL" id="NIJ55623.1"/>
    </source>
</evidence>
<comment type="caution">
    <text evidence="2">The sequence shown here is derived from an EMBL/GenBank/DDBJ whole genome shotgun (WGS) entry which is preliminary data.</text>
</comment>
<proteinExistence type="predicted"/>
<evidence type="ECO:0000313" key="3">
    <source>
        <dbReference type="Proteomes" id="UP001179181"/>
    </source>
</evidence>
<organism evidence="2 3">
    <name type="scientific">Dyadobacter arcticus</name>
    <dbReference type="NCBI Taxonomy" id="1078754"/>
    <lineage>
        <taxon>Bacteria</taxon>
        <taxon>Pseudomonadati</taxon>
        <taxon>Bacteroidota</taxon>
        <taxon>Cytophagia</taxon>
        <taxon>Cytophagales</taxon>
        <taxon>Spirosomataceae</taxon>
        <taxon>Dyadobacter</taxon>
    </lineage>
</organism>
<keyword evidence="3" id="KW-1185">Reference proteome</keyword>
<feature type="chain" id="PRO_5047347049" description="Lipoprotein" evidence="1">
    <location>
        <begin position="23"/>
        <end position="253"/>
    </location>
</feature>